<sequence length="47" mass="5608">MRLFTSLITSKFIVRRKWHRYFAGYALVEIAIAAVYVVLLNKYIVWS</sequence>
<keyword evidence="1" id="KW-0812">Transmembrane</keyword>
<keyword evidence="3" id="KW-1185">Reference proteome</keyword>
<name>A0ABQ0JRX5_9VIBR</name>
<protein>
    <submittedName>
        <fullName evidence="2">Uncharacterized protein</fullName>
    </submittedName>
</protein>
<dbReference type="Proteomes" id="UP000029223">
    <property type="component" value="Unassembled WGS sequence"/>
</dbReference>
<evidence type="ECO:0000313" key="3">
    <source>
        <dbReference type="Proteomes" id="UP000029223"/>
    </source>
</evidence>
<accession>A0ABQ0JRX5</accession>
<keyword evidence="1" id="KW-1133">Transmembrane helix</keyword>
<organism evidence="2 3">
    <name type="scientific">Vibrio variabilis</name>
    <dbReference type="NCBI Taxonomy" id="990271"/>
    <lineage>
        <taxon>Bacteria</taxon>
        <taxon>Pseudomonadati</taxon>
        <taxon>Pseudomonadota</taxon>
        <taxon>Gammaproteobacteria</taxon>
        <taxon>Vibrionales</taxon>
        <taxon>Vibrionaceae</taxon>
        <taxon>Vibrio</taxon>
    </lineage>
</organism>
<reference evidence="3" key="2">
    <citation type="submission" date="2014-09" db="EMBL/GenBank/DDBJ databases">
        <authorList>
            <consortium name="NBRP consortium"/>
            <person name="Sawabe T."/>
            <person name="Meirelles P."/>
            <person name="Nakanishi M."/>
            <person name="Sayaka M."/>
            <person name="Hattori M."/>
            <person name="Ohkuma M."/>
        </authorList>
    </citation>
    <scope>NUCLEOTIDE SEQUENCE [LARGE SCALE GENOMIC DNA]</scope>
    <source>
        <strain evidence="3">JCM 19239</strain>
    </source>
</reference>
<dbReference type="EMBL" id="BBMS01000195">
    <property type="protein sequence ID" value="GAL31513.1"/>
    <property type="molecule type" value="Genomic_DNA"/>
</dbReference>
<comment type="caution">
    <text evidence="2">The sequence shown here is derived from an EMBL/GenBank/DDBJ whole genome shotgun (WGS) entry which is preliminary data.</text>
</comment>
<reference evidence="3" key="1">
    <citation type="submission" date="2014-09" db="EMBL/GenBank/DDBJ databases">
        <title>Vibrio variabilis JCM 19239. (C206) whole genome shotgun sequence.</title>
        <authorList>
            <person name="Sawabe T."/>
            <person name="Meirelles P."/>
            <person name="Nakanishi M."/>
            <person name="Sayaka M."/>
            <person name="Hattori M."/>
            <person name="Ohkuma M."/>
        </authorList>
    </citation>
    <scope>NUCLEOTIDE SEQUENCE [LARGE SCALE GENOMIC DNA]</scope>
    <source>
        <strain evidence="3">JCM 19239</strain>
    </source>
</reference>
<gene>
    <name evidence="2" type="ORF">JCM19239_6387</name>
</gene>
<proteinExistence type="predicted"/>
<keyword evidence="1" id="KW-0472">Membrane</keyword>
<evidence type="ECO:0000256" key="1">
    <source>
        <dbReference type="SAM" id="Phobius"/>
    </source>
</evidence>
<evidence type="ECO:0000313" key="2">
    <source>
        <dbReference type="EMBL" id="GAL31513.1"/>
    </source>
</evidence>
<feature type="transmembrane region" description="Helical" evidence="1">
    <location>
        <begin position="21"/>
        <end position="39"/>
    </location>
</feature>